<dbReference type="PANTHER" id="PTHR32305:SF15">
    <property type="entry name" value="PROTEIN RHSA-RELATED"/>
    <property type="match status" value="1"/>
</dbReference>
<dbReference type="PANTHER" id="PTHR32305">
    <property type="match status" value="1"/>
</dbReference>
<dbReference type="Gene3D" id="2.180.10.10">
    <property type="entry name" value="RHS repeat-associated core"/>
    <property type="match status" value="4"/>
</dbReference>
<feature type="compositionally biased region" description="Basic residues" evidence="4">
    <location>
        <begin position="3188"/>
        <end position="3204"/>
    </location>
</feature>
<dbReference type="InterPro" id="IPR050708">
    <property type="entry name" value="T6SS_VgrG/RHS"/>
</dbReference>
<gene>
    <name evidence="8" type="ORF">ACFQS1_38915</name>
</gene>
<keyword evidence="9" id="KW-1185">Reference proteome</keyword>
<dbReference type="SUPFAM" id="SSF50370">
    <property type="entry name" value="Ricin B-like lectins"/>
    <property type="match status" value="1"/>
</dbReference>
<dbReference type="SMART" id="SM00306">
    <property type="entry name" value="HintN"/>
    <property type="match status" value="1"/>
</dbReference>
<evidence type="ECO:0000259" key="5">
    <source>
        <dbReference type="SMART" id="SM00306"/>
    </source>
</evidence>
<dbReference type="CDD" id="cd00081">
    <property type="entry name" value="Hint"/>
    <property type="match status" value="1"/>
</dbReference>
<feature type="domain" description="LamG-like jellyroll fold" evidence="7">
    <location>
        <begin position="2130"/>
        <end position="2264"/>
    </location>
</feature>
<dbReference type="InterPro" id="IPR031325">
    <property type="entry name" value="RHS_repeat"/>
</dbReference>
<dbReference type="InterPro" id="IPR056823">
    <property type="entry name" value="TEN-like_YD-shell"/>
</dbReference>
<feature type="domain" description="Hint" evidence="5">
    <location>
        <begin position="3406"/>
        <end position="3507"/>
    </location>
</feature>
<dbReference type="Pfam" id="PF07591">
    <property type="entry name" value="PT-HINT"/>
    <property type="match status" value="1"/>
</dbReference>
<evidence type="ECO:0000256" key="4">
    <source>
        <dbReference type="SAM" id="MobiDB-lite"/>
    </source>
</evidence>
<feature type="region of interest" description="Disordered" evidence="4">
    <location>
        <begin position="1"/>
        <end position="58"/>
    </location>
</feature>
<dbReference type="SMART" id="SM00560">
    <property type="entry name" value="LamGL"/>
    <property type="match status" value="1"/>
</dbReference>
<dbReference type="NCBIfam" id="TIGR01643">
    <property type="entry name" value="YD_repeat_2x"/>
    <property type="match status" value="11"/>
</dbReference>
<dbReference type="InterPro" id="IPR000772">
    <property type="entry name" value="Ricin_B_lectin"/>
</dbReference>
<dbReference type="Pfam" id="PF13385">
    <property type="entry name" value="Laminin_G_3"/>
    <property type="match status" value="2"/>
</dbReference>
<dbReference type="InterPro" id="IPR036844">
    <property type="entry name" value="Hint_dom_sf"/>
</dbReference>
<protein>
    <submittedName>
        <fullName evidence="8">LamG-like jellyroll fold domain-containing protein</fullName>
    </submittedName>
</protein>
<dbReference type="InterPro" id="IPR006530">
    <property type="entry name" value="YD"/>
</dbReference>
<evidence type="ECO:0000259" key="7">
    <source>
        <dbReference type="SMART" id="SM00560"/>
    </source>
</evidence>
<dbReference type="Gene3D" id="2.80.10.50">
    <property type="match status" value="1"/>
</dbReference>
<accession>A0ABW2I532</accession>
<dbReference type="Pfam" id="PF00652">
    <property type="entry name" value="Ricin_B_lectin"/>
    <property type="match status" value="1"/>
</dbReference>
<dbReference type="SUPFAM" id="SSF51294">
    <property type="entry name" value="Hedgehog/intein (Hint) domain"/>
    <property type="match status" value="1"/>
</dbReference>
<dbReference type="SMART" id="SM00458">
    <property type="entry name" value="RICIN"/>
    <property type="match status" value="1"/>
</dbReference>
<dbReference type="CDD" id="cd23451">
    <property type="entry name" value="beta-trefoil_Ricin_laminarinase"/>
    <property type="match status" value="1"/>
</dbReference>
<organism evidence="8 9">
    <name type="scientific">Paractinoplanes rhizophilus</name>
    <dbReference type="NCBI Taxonomy" id="1416877"/>
    <lineage>
        <taxon>Bacteria</taxon>
        <taxon>Bacillati</taxon>
        <taxon>Actinomycetota</taxon>
        <taxon>Actinomycetes</taxon>
        <taxon>Micromonosporales</taxon>
        <taxon>Micromonosporaceae</taxon>
        <taxon>Paractinoplanes</taxon>
    </lineage>
</organism>
<feature type="region of interest" description="Disordered" evidence="4">
    <location>
        <begin position="148"/>
        <end position="201"/>
    </location>
</feature>
<dbReference type="InterPro" id="IPR003587">
    <property type="entry name" value="Hint_dom_N"/>
</dbReference>
<reference evidence="9" key="1">
    <citation type="journal article" date="2019" name="Int. J. Syst. Evol. Microbiol.">
        <title>The Global Catalogue of Microorganisms (GCM) 10K type strain sequencing project: providing services to taxonomists for standard genome sequencing and annotation.</title>
        <authorList>
            <consortium name="The Broad Institute Genomics Platform"/>
            <consortium name="The Broad Institute Genome Sequencing Center for Infectious Disease"/>
            <person name="Wu L."/>
            <person name="Ma J."/>
        </authorList>
    </citation>
    <scope>NUCLEOTIDE SEQUENCE [LARGE SCALE GENOMIC DNA]</scope>
    <source>
        <strain evidence="9">XZYJT-10</strain>
    </source>
</reference>
<dbReference type="EMBL" id="JBHTBJ010000068">
    <property type="protein sequence ID" value="MFC7279966.1"/>
    <property type="molecule type" value="Genomic_DNA"/>
</dbReference>
<keyword evidence="3" id="KW-1015">Disulfide bond</keyword>
<evidence type="ECO:0000313" key="9">
    <source>
        <dbReference type="Proteomes" id="UP001596548"/>
    </source>
</evidence>
<dbReference type="Pfam" id="PF20148">
    <property type="entry name" value="DUF6531"/>
    <property type="match status" value="1"/>
</dbReference>
<feature type="domain" description="Ricin B lectin" evidence="6">
    <location>
        <begin position="1313"/>
        <end position="1438"/>
    </location>
</feature>
<dbReference type="InterPro" id="IPR013320">
    <property type="entry name" value="ConA-like_dom_sf"/>
</dbReference>
<dbReference type="Gene3D" id="2.170.16.10">
    <property type="entry name" value="Hedgehog/Intein (Hint) domain"/>
    <property type="match status" value="1"/>
</dbReference>
<sequence>MRWASAQSPIGGLPKQLQGERPQHGGYVGAAATASSGGAGRAPGKTPEGGLEPYEPYDPSTKTIKIAGKARGFVAETSKRDAVSSSAAMDEYKNADGSTTQVFTSGVTNFKSGAAWQKIDPTLVEDGSSRWETKASSLKVSLAGKTGEVASNATASTTPAGVPSATPDAVPGATPDSTMPSAIPSTTPSANADTAPSEPVASVKLPSGDSVGYELAEASAATASVAGPTATYSGVLPGIDLQLRTSTAGVKQILVLHSPQSPNEWTFPLHLNGLSPRMTTDGSLELVDDARKARAWFPHGSMSDSKVDPDSGDFATSSAVTMSLTTTAAGTPALRVVADRKWLDDPARVYPVRVSGALTANRAGSAYVDNDAVTGPGEQAGDDLQIGTYDGGKTKARSYLNFGDVGTRAKGTTVTSASLRLHLTYAKCGADQSFSVFPQTPATSAAALSATAYPGPAVAAEPIGSLTVSDPAAACANSAADPAAGTDVTVPLDVAAFNDGTIDTGNFGVALAASDTDTSAYKVFTSEQAASGEYAPALMLTTAANVAPQVDTRYPGNNAIVETLTPQLVTRAHDPDKSPNTGLTYSYGVYNSAGSLVIASGTISTPTWQVPAGKLAWNSTYYYAVAVGDHTSTAAPTAFYAFSTPVPQPRLTSDLAQNPGVGFDPNNGNYTTSATDASVAGIGPELEISRSYNSLDTRRSGAFGQGWSSILDTRATQKLDAAGAVRTVVVTYPNGSEVAFGRNNDGTFTPPSGRYATFTAQTSGSTVTGYTLTDKDATRYVFGRAAGSGVFQVTAIIDANGRALAFSYANSVISTVTNAAGRKLTLTWVTASSQTVGAAHVATVTTDAPVAGGSGYTWTYAYGTYDRLTTVCPPGTTTACTVYNWANWHSEYPHATLNLNPYSYWRLNDAVGSGSAESSVLANARVDNGTYHNVALGGAPSLIDSSATTAGFNGTSSNVQLPGKLVADGSYQSLSMWFKTSTPGGVLFSYSASPITAGTTTGNFTPALYIDKNGYLRGEFWQGAAAPIRSTSTVTNNAWHHVVLAGAGNTQTMYLDGVAQGSLAGTIAMFGNNGSAYEYAGAGFVGFGWPDHAYTGTTTGTATYFNGSLSDVAFYTKTLTTADVANLYWVADNSSSAIRYVKSPAGRIQSQVAVSNVTGDVTTVTDENGGVWTMGTPTIAGNSDVYSASVLGAKPFDYWRLGEIDSDVTDAVNEVAGGTASYSSVTLGASGPFADNTATQFDGSTSNVALPGSVTGDAANSVGVWFNTTATGKVIYGAQAGALGESTAPGMPALWISADGKLRGLAPSTTPTGPLRLGIAGKCLDNFNQSTTDGNKIDIWTCNNGKAQTWTAYADGTIRIGGKCLDIKGGAAATANGALIDLWTCNNGLNQKWQPYNGGLRNPNSGKCLADPAASTTDGTQLMIWTCNGGAEQAWTMSLASAQAVNDGKWHFAMLTNGTTNQSLYIDGVASTWAVGTVPLTPGNQPHAYLGAGFTGAGWAGLPANTTTYFNGKLAEAAFYDAELTSDQVAAQWDASKQTVGQATTLVDNTVTTITMPVKTVTVIDPGGKTLSYAYDLLNNRQIAETDTLGNTTRYGYDVGGFSNLVYDPTGVWTQATQDARGNTIKRVTCQDQSVLRCSTSYFEYYLNASNPVDPRNDVMTASRDARSISNTDNTYKTSYSYDAKGNPQSTADALGRIAAMSFTDGTTVAAADSGLAPPGLPYLAVNPAGGKQQISYNANGDVARTVSPSGEVTTFTYDKLGRKLTETTMTSTFPNGRTTSFAYDGQGRLLTQTDPPVTNRVTGAVHTAVTTNVYDADGNITLRTATDATGGDVARTQTVAYNAYGQKESQTDAVGKTTSFTYNQYGQVVTETDSDGGVTGFETDAEGNVLTETMKGWTGDPNNPSSPADLVTKTNTYDPNGRLASTTDAMGWTTAYKYTDDGLTAQIIRTDKPLKDDGTPADGATTFIQAQNTYDPAGNLTQQVTNNGATTTTIGYDAANRPDVTTLDPGGLNRVTRNVYSPDDKVVSTTQAVGAGNPLSITDHQYDAEGRLRAEIAYNGDPATTPVARWKLDQTTGTTAVDSAGNSSAPTTNITWSASAPPGHTGSANFPDSTSARIATDGPVLDTGRPYTVSAWVYLTDTNYNRAAVSQDGETQSAFMLGYAGYTTNRWRMLISKDGSNTVDVTSTAVPALNTWTHLAAVFDGTKATLYVNGTAQGSAPTTSINTNGPLVLGAGKWAGGPSDAWPGQVADVLLYQRPLTGTQVSAVYNGTAPVPGAGVTRVSSNLDESGLATRTTDPRGNATDISYDEAERPAVSTGAPVTVETLSGAVVARPVSYTGYDTFGDPTETVDSNGNQTTFVYDRAGRVYETHRPPYTAPGATTISPVSSVTYDALGQTTSTTDELGNTTRYSYDQLGRVSKAVAPNDGVTTMSYDLNGNPTSITGPTGARAETTYDYLGRELTSTRLVRQTSEANTTTYAYDPAGRLKSATSPTGVSQSYTYNAAGEQVASVDGAGQTTRTDYDGLGRPTKMTQPGGAYRTTAYDMLSRPSGTAAYEPNGTQLTTSSQTFDAAGNVLTSTDGRGSVTSYTYDPTGLVMSERQPTSATTSVLTSFGYDLNGNRTRFTDGRGNAFWTTYNAFNMAESTIEPVTASYSAPSDRTWTSTYDAAGQIVGIAAPGGVTLTYAYDSMGALISEAGAGAAASTATRTYGYDLAGRMTSFAVPGGTNEITYDDRSLPTGIGGPSGTSSFAWTRDGLMKSRTDTAGTTSYTYDTADRLATLTNPTAGTSLAYAYDADSAVKSITYGGAGNVRTFTYDGLKRPTGDELKTASGTSIAKIAYGWDANSNETSKTTTNFGSTTTANTYGYDLADRLISWSDGTTTTAYTYDASGNRTGNGSTTYTYDARNRLVGDSTGAGYVYTPRGTVSQTTNGATIETTVSDAFDQVASQSAGGNTSAYTYDALGRALQTGFSYTGTGNDLAADAGSTYVRDPDNDVVGTTSGGTSCLVWTDLHDDVVGQFTATGTTLTGSTVYDPLGTVKTSTGMLGNLGYQSEWTDSLTKRVNMSARWYNPGTGQFDSRDTAANTPIPDSINANQYAYANANPLTGTDPSGHGLWSKITHGISSIASRGYSYAAQAVSTAYSAGSYAYHRLSSYAYAGLSAGLGYVAAKANKLGAKSVAKLANKGRAKATKKSQQHARQAKRAHQDFERKGKALKQRTARVVRKATKVVKDAHKKVVKAKVKNPSAVERFLETIGEDAWKTVTGSGPLCLLDGGTKGCWNKAMDIALAANSAKWRGLDVPKCQFTFKCGDLWNDLKTPFKEMNCDKGVSAECAGHIAFFAIMEVLTDGVGGATRVEANAAKAAGAGATGFRVAARGAAEDATAVAARAARPRSPLIEGIEAGARCSFAPATPVLMADGTRKPIIDVVVGDKVVATDPQSGETSGKAVMALHDNLDIDLADVTVADRSGHHSVVHTTQNHRFWDASTEKWTRADQLHPGDRLTTPNGTTATIVTVHSFAGSQHMLNLTIADIHTYYVLAGNAPVLVHNDDGIYSWPNTDGPIPQRGQTALYAQFDQRSGEFLKWGVWTNTTGNYSRYTQKYLRERKIQTTVLQNFDSKAEAHAVERDLVARAPGPHNLEQYAGSKSVGEDPLDIIRNFGYRGGPAC</sequence>
<evidence type="ECO:0000259" key="6">
    <source>
        <dbReference type="SMART" id="SM00458"/>
    </source>
</evidence>
<dbReference type="Pfam" id="PF05593">
    <property type="entry name" value="RHS_repeat"/>
    <property type="match status" value="11"/>
</dbReference>
<dbReference type="Pfam" id="PF25023">
    <property type="entry name" value="TEN_YD-shell"/>
    <property type="match status" value="1"/>
</dbReference>
<evidence type="ECO:0000256" key="2">
    <source>
        <dbReference type="ARBA" id="ARBA00022737"/>
    </source>
</evidence>
<feature type="region of interest" description="Disordered" evidence="4">
    <location>
        <begin position="2514"/>
        <end position="2539"/>
    </location>
</feature>
<proteinExistence type="predicted"/>
<feature type="region of interest" description="Disordered" evidence="4">
    <location>
        <begin position="3188"/>
        <end position="3214"/>
    </location>
</feature>
<dbReference type="InterPro" id="IPR045351">
    <property type="entry name" value="DUF6531"/>
</dbReference>
<dbReference type="InterPro" id="IPR022385">
    <property type="entry name" value="Rhs_assc_core"/>
</dbReference>
<dbReference type="NCBIfam" id="TIGR03696">
    <property type="entry name" value="Rhs_assc_core"/>
    <property type="match status" value="1"/>
</dbReference>
<keyword evidence="1" id="KW-0732">Signal</keyword>
<dbReference type="PROSITE" id="PS50231">
    <property type="entry name" value="RICIN_B_LECTIN"/>
    <property type="match status" value="1"/>
</dbReference>
<dbReference type="Gene3D" id="2.60.120.200">
    <property type="match status" value="3"/>
</dbReference>
<feature type="compositionally biased region" description="Polar residues" evidence="4">
    <location>
        <begin position="149"/>
        <end position="159"/>
    </location>
</feature>
<comment type="caution">
    <text evidence="8">The sequence shown here is derived from an EMBL/GenBank/DDBJ whole genome shotgun (WGS) entry which is preliminary data.</text>
</comment>
<name>A0ABW2I532_9ACTN</name>
<feature type="compositionally biased region" description="Polar residues" evidence="4">
    <location>
        <begin position="175"/>
        <end position="194"/>
    </location>
</feature>
<dbReference type="InterPro" id="IPR006558">
    <property type="entry name" value="LamG-like"/>
</dbReference>
<dbReference type="InterPro" id="IPR035992">
    <property type="entry name" value="Ricin_B-like_lectins"/>
</dbReference>
<dbReference type="RefSeq" id="WP_378977797.1">
    <property type="nucleotide sequence ID" value="NZ_JBHTBJ010000068.1"/>
</dbReference>
<evidence type="ECO:0000256" key="1">
    <source>
        <dbReference type="ARBA" id="ARBA00022729"/>
    </source>
</evidence>
<keyword evidence="2" id="KW-0677">Repeat</keyword>
<evidence type="ECO:0000313" key="8">
    <source>
        <dbReference type="EMBL" id="MFC7279966.1"/>
    </source>
</evidence>
<dbReference type="Proteomes" id="UP001596548">
    <property type="component" value="Unassembled WGS sequence"/>
</dbReference>
<evidence type="ECO:0000256" key="3">
    <source>
        <dbReference type="ARBA" id="ARBA00023157"/>
    </source>
</evidence>
<dbReference type="SUPFAM" id="SSF49899">
    <property type="entry name" value="Concanavalin A-like lectins/glucanases"/>
    <property type="match status" value="3"/>
</dbReference>